<evidence type="ECO:0000313" key="1">
    <source>
        <dbReference type="EMBL" id="GJE02310.1"/>
    </source>
</evidence>
<reference evidence="1" key="2">
    <citation type="submission" date="2021-08" db="EMBL/GenBank/DDBJ databases">
        <authorList>
            <person name="Tani A."/>
            <person name="Ola A."/>
            <person name="Ogura Y."/>
            <person name="Katsura K."/>
            <person name="Hayashi T."/>
        </authorList>
    </citation>
    <scope>NUCLEOTIDE SEQUENCE</scope>
    <source>
        <strain evidence="1">DSM 17168</strain>
    </source>
</reference>
<protein>
    <submittedName>
        <fullName evidence="1">Uncharacterized protein</fullName>
    </submittedName>
</protein>
<comment type="caution">
    <text evidence="1">The sequence shown here is derived from an EMBL/GenBank/DDBJ whole genome shotgun (WGS) entry which is preliminary data.</text>
</comment>
<dbReference type="RefSeq" id="WP_238238186.1">
    <property type="nucleotide sequence ID" value="NZ_BPQQ01000052.1"/>
</dbReference>
<gene>
    <name evidence="1" type="ORF">GMJLKIPL_4257</name>
</gene>
<name>A0ABQ4SGH1_9HYPH</name>
<organism evidence="1 2">
    <name type="scientific">Methylobacterium isbiliense</name>
    <dbReference type="NCBI Taxonomy" id="315478"/>
    <lineage>
        <taxon>Bacteria</taxon>
        <taxon>Pseudomonadati</taxon>
        <taxon>Pseudomonadota</taxon>
        <taxon>Alphaproteobacteria</taxon>
        <taxon>Hyphomicrobiales</taxon>
        <taxon>Methylobacteriaceae</taxon>
        <taxon>Methylobacterium</taxon>
    </lineage>
</organism>
<proteinExistence type="predicted"/>
<dbReference type="EMBL" id="BPQQ01000052">
    <property type="protein sequence ID" value="GJE02310.1"/>
    <property type="molecule type" value="Genomic_DNA"/>
</dbReference>
<accession>A0ABQ4SGH1</accession>
<evidence type="ECO:0000313" key="2">
    <source>
        <dbReference type="Proteomes" id="UP001055153"/>
    </source>
</evidence>
<sequence>MGVMDRTWRPGRIVAMGTHGLARYAVMSNGDTIWWGSEEEVPDQVALAAWATQADAARVRASGAKKPETA</sequence>
<keyword evidence="2" id="KW-1185">Reference proteome</keyword>
<reference evidence="1" key="1">
    <citation type="journal article" date="2021" name="Front. Microbiol.">
        <title>Comprehensive Comparative Genomics and Phenotyping of Methylobacterium Species.</title>
        <authorList>
            <person name="Alessa O."/>
            <person name="Ogura Y."/>
            <person name="Fujitani Y."/>
            <person name="Takami H."/>
            <person name="Hayashi T."/>
            <person name="Sahin N."/>
            <person name="Tani A."/>
        </authorList>
    </citation>
    <scope>NUCLEOTIDE SEQUENCE</scope>
    <source>
        <strain evidence="1">DSM 17168</strain>
    </source>
</reference>
<dbReference type="Proteomes" id="UP001055153">
    <property type="component" value="Unassembled WGS sequence"/>
</dbReference>